<dbReference type="Proteomes" id="UP000663722">
    <property type="component" value="Chromosome"/>
</dbReference>
<reference evidence="1" key="1">
    <citation type="journal article" date="2021" name="Microb. Physiol.">
        <title>Proteogenomic Insights into the Physiology of Marine, Sulfate-Reducing, Filamentous Desulfonema limicola and Desulfonema magnum.</title>
        <authorList>
            <person name="Schnaars V."/>
            <person name="Wohlbrand L."/>
            <person name="Scheve S."/>
            <person name="Hinrichs C."/>
            <person name="Reinhardt R."/>
            <person name="Rabus R."/>
        </authorList>
    </citation>
    <scope>NUCLEOTIDE SEQUENCE</scope>
    <source>
        <strain evidence="1">4be13</strain>
    </source>
</reference>
<evidence type="ECO:0000313" key="1">
    <source>
        <dbReference type="EMBL" id="QTA84139.1"/>
    </source>
</evidence>
<organism evidence="1 2">
    <name type="scientific">Desulfonema magnum</name>
    <dbReference type="NCBI Taxonomy" id="45655"/>
    <lineage>
        <taxon>Bacteria</taxon>
        <taxon>Pseudomonadati</taxon>
        <taxon>Thermodesulfobacteriota</taxon>
        <taxon>Desulfobacteria</taxon>
        <taxon>Desulfobacterales</taxon>
        <taxon>Desulfococcaceae</taxon>
        <taxon>Desulfonema</taxon>
    </lineage>
</organism>
<sequence>MSDKFVPDIRKHTLKIPVWHVMTGIFKFLRDKISDAHIQI</sequence>
<proteinExistence type="predicted"/>
<gene>
    <name evidence="1" type="ORF">dnm_001320</name>
</gene>
<name>A0A975BEC1_9BACT</name>
<evidence type="ECO:0000313" key="2">
    <source>
        <dbReference type="Proteomes" id="UP000663722"/>
    </source>
</evidence>
<dbReference type="EMBL" id="CP061800">
    <property type="protein sequence ID" value="QTA84139.1"/>
    <property type="molecule type" value="Genomic_DNA"/>
</dbReference>
<dbReference type="KEGG" id="dmm:dnm_001320"/>
<protein>
    <submittedName>
        <fullName evidence="1">Uncharacterized protein</fullName>
    </submittedName>
</protein>
<accession>A0A975BEC1</accession>
<keyword evidence="2" id="KW-1185">Reference proteome</keyword>
<dbReference type="AlphaFoldDB" id="A0A975BEC1"/>